<comment type="caution">
    <text evidence="3">The sequence shown here is derived from an EMBL/GenBank/DDBJ whole genome shotgun (WGS) entry which is preliminary data.</text>
</comment>
<evidence type="ECO:0000313" key="3">
    <source>
        <dbReference type="EMBL" id="MEV5508351.1"/>
    </source>
</evidence>
<reference evidence="3 4" key="1">
    <citation type="submission" date="2024-06" db="EMBL/GenBank/DDBJ databases">
        <title>The Natural Products Discovery Center: Release of the First 8490 Sequenced Strains for Exploring Actinobacteria Biosynthetic Diversity.</title>
        <authorList>
            <person name="Kalkreuter E."/>
            <person name="Kautsar S.A."/>
            <person name="Yang D."/>
            <person name="Bader C.D."/>
            <person name="Teijaro C.N."/>
            <person name="Fluegel L."/>
            <person name="Davis C.M."/>
            <person name="Simpson J.R."/>
            <person name="Lauterbach L."/>
            <person name="Steele A.D."/>
            <person name="Gui C."/>
            <person name="Meng S."/>
            <person name="Li G."/>
            <person name="Viehrig K."/>
            <person name="Ye F."/>
            <person name="Su P."/>
            <person name="Kiefer A.F."/>
            <person name="Nichols A."/>
            <person name="Cepeda A.J."/>
            <person name="Yan W."/>
            <person name="Fan B."/>
            <person name="Jiang Y."/>
            <person name="Adhikari A."/>
            <person name="Zheng C.-J."/>
            <person name="Schuster L."/>
            <person name="Cowan T.M."/>
            <person name="Smanski M.J."/>
            <person name="Chevrette M.G."/>
            <person name="De Carvalho L.P.S."/>
            <person name="Shen B."/>
        </authorList>
    </citation>
    <scope>NUCLEOTIDE SEQUENCE [LARGE SCALE GENOMIC DNA]</scope>
    <source>
        <strain evidence="3 4">NPDC052347</strain>
    </source>
</reference>
<feature type="region of interest" description="Disordered" evidence="1">
    <location>
        <begin position="159"/>
        <end position="183"/>
    </location>
</feature>
<evidence type="ECO:0000256" key="1">
    <source>
        <dbReference type="SAM" id="MobiDB-lite"/>
    </source>
</evidence>
<dbReference type="SUPFAM" id="SSF46894">
    <property type="entry name" value="C-terminal effector domain of the bipartite response regulators"/>
    <property type="match status" value="1"/>
</dbReference>
<dbReference type="InterPro" id="IPR016032">
    <property type="entry name" value="Sig_transdc_resp-reg_C-effctor"/>
</dbReference>
<feature type="region of interest" description="Disordered" evidence="1">
    <location>
        <begin position="11"/>
        <end position="30"/>
    </location>
</feature>
<dbReference type="EMBL" id="JBFAUK010000013">
    <property type="protein sequence ID" value="MEV5508351.1"/>
    <property type="molecule type" value="Genomic_DNA"/>
</dbReference>
<dbReference type="SMART" id="SM00421">
    <property type="entry name" value="HTH_LUXR"/>
    <property type="match status" value="1"/>
</dbReference>
<protein>
    <submittedName>
        <fullName evidence="3">LuxR family transcriptional regulator</fullName>
    </submittedName>
</protein>
<evidence type="ECO:0000259" key="2">
    <source>
        <dbReference type="SMART" id="SM00421"/>
    </source>
</evidence>
<feature type="domain" description="HTH luxR-type" evidence="2">
    <location>
        <begin position="187"/>
        <end position="244"/>
    </location>
</feature>
<evidence type="ECO:0000313" key="4">
    <source>
        <dbReference type="Proteomes" id="UP001552594"/>
    </source>
</evidence>
<dbReference type="InterPro" id="IPR000792">
    <property type="entry name" value="Tscrpt_reg_LuxR_C"/>
</dbReference>
<dbReference type="RefSeq" id="WP_153068593.1">
    <property type="nucleotide sequence ID" value="NZ_JBFAUK010000013.1"/>
</dbReference>
<accession>A0ABV3JZM4</accession>
<dbReference type="Proteomes" id="UP001552594">
    <property type="component" value="Unassembled WGS sequence"/>
</dbReference>
<keyword evidence="4" id="KW-1185">Reference proteome</keyword>
<gene>
    <name evidence="3" type="ORF">AB0L16_18045</name>
</gene>
<name>A0ABV3JZM4_STRON</name>
<organism evidence="3 4">
    <name type="scientific">Streptomyces orinoci</name>
    <name type="common">Streptoverticillium orinoci</name>
    <dbReference type="NCBI Taxonomy" id="67339"/>
    <lineage>
        <taxon>Bacteria</taxon>
        <taxon>Bacillati</taxon>
        <taxon>Actinomycetota</taxon>
        <taxon>Actinomycetes</taxon>
        <taxon>Kitasatosporales</taxon>
        <taxon>Streptomycetaceae</taxon>
        <taxon>Streptomyces</taxon>
    </lineage>
</organism>
<proteinExistence type="predicted"/>
<dbReference type="Gene3D" id="1.10.10.10">
    <property type="entry name" value="Winged helix-like DNA-binding domain superfamily/Winged helix DNA-binding domain"/>
    <property type="match status" value="1"/>
</dbReference>
<sequence>MPGAIGPVVLGESVQAGPGPGGEAGADGRAPVELLTDPEAVIRRLTGLRGSATQEVCTLLTNGPWTAVLDAQGGAPHRIVLERAAVDAALGELSGCRARIVDRVPTGLLVADRRVALLALTPGPDQPAALMVRDGALLELLLELFEQVWRAGRALRPARANGPSGRAAGPTDGAVNGLLNGAAERPADGPDALDLQVLSLLLAGLTDASAAKQLGLGLRTVQRRVKRLMELAGVTTRLQLGWTAAERGWTTAMGQAADSSASRNRLRSSPPA</sequence>
<dbReference type="InterPro" id="IPR036388">
    <property type="entry name" value="WH-like_DNA-bd_sf"/>
</dbReference>